<keyword evidence="4" id="KW-0274">FAD</keyword>
<evidence type="ECO:0000256" key="2">
    <source>
        <dbReference type="ARBA" id="ARBA00005466"/>
    </source>
</evidence>
<evidence type="ECO:0000259" key="6">
    <source>
        <dbReference type="PROSITE" id="PS51387"/>
    </source>
</evidence>
<dbReference type="InterPro" id="IPR016169">
    <property type="entry name" value="FAD-bd_PCMH_sub2"/>
</dbReference>
<dbReference type="Pfam" id="PF01565">
    <property type="entry name" value="FAD_binding_4"/>
    <property type="match status" value="1"/>
</dbReference>
<feature type="domain" description="FAD-binding PCMH-type" evidence="6">
    <location>
        <begin position="45"/>
        <end position="213"/>
    </location>
</feature>
<evidence type="ECO:0000256" key="5">
    <source>
        <dbReference type="ARBA" id="ARBA00023002"/>
    </source>
</evidence>
<evidence type="ECO:0000313" key="9">
    <source>
        <dbReference type="Proteomes" id="UP000075221"/>
    </source>
</evidence>
<comment type="cofactor">
    <cofactor evidence="1">
        <name>FAD</name>
        <dbReference type="ChEBI" id="CHEBI:57692"/>
    </cofactor>
</comment>
<dbReference type="InterPro" id="IPR006094">
    <property type="entry name" value="Oxid_FAD_bind_N"/>
</dbReference>
<reference evidence="8 10" key="1">
    <citation type="journal article" date="2016" name="Plant Dis.">
        <title>Improved production of propionic acid using genome shuffling.</title>
        <authorList>
            <person name="Luna-Flores C.H."/>
            <person name="Palfreyman R.W."/>
            <person name="Kromer J.O."/>
            <person name="Nielsen L.K."/>
            <person name="Marcellin E."/>
        </authorList>
    </citation>
    <scope>NUCLEOTIDE SEQUENCE [LARGE SCALE GENOMIC DNA]</scope>
    <source>
        <strain evidence="8 10">F3E8</strain>
    </source>
</reference>
<reference evidence="7 9" key="2">
    <citation type="submission" date="2016-02" db="EMBL/GenBank/DDBJ databases">
        <title>Complete Genome Sequence of Propionibacterium acidipropionici ATCC 55737.</title>
        <authorList>
            <person name="Luna Flores C.H."/>
            <person name="Nielsen L.K."/>
            <person name="Marcellin E."/>
        </authorList>
    </citation>
    <scope>NUCLEOTIDE SEQUENCE [LARGE SCALE GENOMIC DNA]</scope>
    <source>
        <strain evidence="7 9">ATCC 55737</strain>
    </source>
</reference>
<dbReference type="AlphaFoldDB" id="A0AAC8YD93"/>
<evidence type="ECO:0000313" key="7">
    <source>
        <dbReference type="EMBL" id="AMS04522.1"/>
    </source>
</evidence>
<keyword evidence="3" id="KW-0285">Flavoprotein</keyword>
<dbReference type="PROSITE" id="PS51387">
    <property type="entry name" value="FAD_PCMH"/>
    <property type="match status" value="1"/>
</dbReference>
<dbReference type="InterPro" id="IPR050416">
    <property type="entry name" value="FAD-linked_Oxidoreductase"/>
</dbReference>
<keyword evidence="5" id="KW-0560">Oxidoreductase</keyword>
<evidence type="ECO:0000256" key="1">
    <source>
        <dbReference type="ARBA" id="ARBA00001974"/>
    </source>
</evidence>
<evidence type="ECO:0000313" key="10">
    <source>
        <dbReference type="Proteomes" id="UP000178666"/>
    </source>
</evidence>
<sequence length="463" mass="47313">MHLFRRSQVLPGEEFAALRSRLHGRLHLPFEAGWDAARTAWQLAVDQRPVAVVEAADVVDVSLTVREARRLGLAVAPQSTGHGAGTIDASGAVLVRTRGLDAVAVDPGPAVARVGSGATAGALAEAAQRHGLAAVLGMAPSVGVVGMTLGGGLGWFARSHGLAANSVTAIEGIDATGAVVRADASHHPDLFWAARGGVAPIIVTALEVSLHRIGDLQAGTLMWPIEATAEVVRAWGAWITGLPEAVTSLVRVLRFPPAPGIPEPVRGRSFVAVEAALQISPPEAEDLLAPLRALNPVMDTIHPMAPVDLGPLHGDPPDPSPAIGSSVLLKEISPAALEAFITAALAEPSEALVSVELRHLAGAVAPGRGTGGAVCDVDGEGLVYCVGMIPAPQLAAAVTSAAGAVVDAVGPFASARVVKNFAERPVDAAALYGPATDRLGRIVESWDPHGMIRVGHPIPVASV</sequence>
<dbReference type="PROSITE" id="PS00862">
    <property type="entry name" value="OX2_COVAL_FAD"/>
    <property type="match status" value="1"/>
</dbReference>
<dbReference type="Gene3D" id="3.30.43.10">
    <property type="entry name" value="Uridine Diphospho-n-acetylenolpyruvylglucosamine Reductase, domain 2"/>
    <property type="match status" value="1"/>
</dbReference>
<dbReference type="InterPro" id="IPR016167">
    <property type="entry name" value="FAD-bd_PCMH_sub1"/>
</dbReference>
<dbReference type="GO" id="GO:0016491">
    <property type="term" value="F:oxidoreductase activity"/>
    <property type="evidence" value="ECO:0007669"/>
    <property type="project" value="UniProtKB-KW"/>
</dbReference>
<dbReference type="EMBL" id="CP014352">
    <property type="protein sequence ID" value="AMS04522.1"/>
    <property type="molecule type" value="Genomic_DNA"/>
</dbReference>
<dbReference type="Gene3D" id="3.30.465.10">
    <property type="match status" value="1"/>
</dbReference>
<accession>A0AAC8YD93</accession>
<evidence type="ECO:0000256" key="4">
    <source>
        <dbReference type="ARBA" id="ARBA00022827"/>
    </source>
</evidence>
<gene>
    <name evidence="8" type="ORF">A8L58_03985</name>
    <name evidence="7" type="ORF">AXH35_02520</name>
</gene>
<name>A0AAC8YD93_9ACTN</name>
<organism evidence="7 9">
    <name type="scientific">Acidipropionibacterium acidipropionici</name>
    <dbReference type="NCBI Taxonomy" id="1748"/>
    <lineage>
        <taxon>Bacteria</taxon>
        <taxon>Bacillati</taxon>
        <taxon>Actinomycetota</taxon>
        <taxon>Actinomycetes</taxon>
        <taxon>Propionibacteriales</taxon>
        <taxon>Propionibacteriaceae</taxon>
        <taxon>Acidipropionibacterium</taxon>
    </lineage>
</organism>
<dbReference type="InterPro" id="IPR016166">
    <property type="entry name" value="FAD-bd_PCMH"/>
</dbReference>
<dbReference type="InterPro" id="IPR036318">
    <property type="entry name" value="FAD-bd_PCMH-like_sf"/>
</dbReference>
<dbReference type="Proteomes" id="UP000075221">
    <property type="component" value="Chromosome"/>
</dbReference>
<dbReference type="PANTHER" id="PTHR42973">
    <property type="entry name" value="BINDING OXIDOREDUCTASE, PUTATIVE (AFU_ORTHOLOGUE AFUA_1G17690)-RELATED"/>
    <property type="match status" value="1"/>
</dbReference>
<dbReference type="SUPFAM" id="SSF56176">
    <property type="entry name" value="FAD-binding/transporter-associated domain-like"/>
    <property type="match status" value="1"/>
</dbReference>
<dbReference type="GO" id="GO:0071949">
    <property type="term" value="F:FAD binding"/>
    <property type="evidence" value="ECO:0007669"/>
    <property type="project" value="InterPro"/>
</dbReference>
<evidence type="ECO:0000313" key="8">
    <source>
        <dbReference type="EMBL" id="AOZ46015.1"/>
    </source>
</evidence>
<keyword evidence="10" id="KW-1185">Reference proteome</keyword>
<dbReference type="RefSeq" id="WP_062818963.1">
    <property type="nucleotide sequence ID" value="NZ_CP014352.1"/>
</dbReference>
<dbReference type="Gene3D" id="3.40.462.20">
    <property type="match status" value="1"/>
</dbReference>
<comment type="similarity">
    <text evidence="2">Belongs to the oxygen-dependent FAD-linked oxidoreductase family.</text>
</comment>
<dbReference type="EMBL" id="CP015970">
    <property type="protein sequence ID" value="AOZ46015.1"/>
    <property type="molecule type" value="Genomic_DNA"/>
</dbReference>
<evidence type="ECO:0000256" key="3">
    <source>
        <dbReference type="ARBA" id="ARBA00022630"/>
    </source>
</evidence>
<dbReference type="Proteomes" id="UP000178666">
    <property type="component" value="Chromosome"/>
</dbReference>
<protein>
    <recommendedName>
        <fullName evidence="6">FAD-binding PCMH-type domain-containing protein</fullName>
    </recommendedName>
</protein>
<proteinExistence type="inferred from homology"/>
<dbReference type="InterPro" id="IPR006093">
    <property type="entry name" value="Oxy_OxRdtase_FAD_BS"/>
</dbReference>
<dbReference type="PANTHER" id="PTHR42973:SF39">
    <property type="entry name" value="FAD-BINDING PCMH-TYPE DOMAIN-CONTAINING PROTEIN"/>
    <property type="match status" value="1"/>
</dbReference>